<sequence length="480" mass="55891">MGDAFEEIFAFSSVKKNTYLTKLQEIQALENQNQMDVENDDDFIYLGDCFNKQWPDFTHSQYSYPRKITIKYEYDKYELRNMLCSTLEKKQVSITQRIQKFEDEYKQWEKLNQKEPEPNVYFGRILKFEKVFENQSDTQSTQKLSNSKQALYLDFKEDQIPKKLNLSNIENEGAYLYPGKIVGVVINQSTDKELEVNKFLQVYPEDMSIQVEPSNFKNYQLQQRQDSIVMVIAAGPFEKEGKFGYKGLFNLVEKIKKKQISCDILMLLGPILDVQNQENLDKYNFEYEEFLELILQAIIEELPKVQVIVVNSTKEINTFHPVPQPPLNIKVEQQKKKVQVENLMFVGNPCILQIEDMTIGIINEEVISEINSGSEKIGVQKLNKIESALKQIIEQKSFVPINPTKFPCDLSKQEFLDFDQCPDVIITPSHFTQSAKLIDQTVFINPQFFQPAQQYAILTFNGNNELDIISRKIRVDFGKL</sequence>
<protein>
    <recommendedName>
        <fullName evidence="3">DNA polymerase alpha subunit B</fullName>
    </recommendedName>
</protein>
<dbReference type="AlphaFoldDB" id="A0A8S1K7M7"/>
<keyword evidence="5" id="KW-0539">Nucleus</keyword>
<dbReference type="GO" id="GO:0003677">
    <property type="term" value="F:DNA binding"/>
    <property type="evidence" value="ECO:0007669"/>
    <property type="project" value="InterPro"/>
</dbReference>
<dbReference type="PANTHER" id="PTHR23061">
    <property type="entry name" value="DNA POLYMERASE 2 ALPHA 70 KDA SUBUNIT"/>
    <property type="match status" value="1"/>
</dbReference>
<evidence type="ECO:0000256" key="1">
    <source>
        <dbReference type="ARBA" id="ARBA00004123"/>
    </source>
</evidence>
<evidence type="ECO:0000313" key="7">
    <source>
        <dbReference type="EMBL" id="CAD8050771.1"/>
    </source>
</evidence>
<comment type="similarity">
    <text evidence="2">Belongs to the DNA polymerase alpha subunit B family.</text>
</comment>
<dbReference type="Proteomes" id="UP000688137">
    <property type="component" value="Unassembled WGS sequence"/>
</dbReference>
<reference evidence="7" key="1">
    <citation type="submission" date="2021-01" db="EMBL/GenBank/DDBJ databases">
        <authorList>
            <consortium name="Genoscope - CEA"/>
            <person name="William W."/>
        </authorList>
    </citation>
    <scope>NUCLEOTIDE SEQUENCE</scope>
</reference>
<dbReference type="GO" id="GO:0006270">
    <property type="term" value="P:DNA replication initiation"/>
    <property type="evidence" value="ECO:0007669"/>
    <property type="project" value="TreeGrafter"/>
</dbReference>
<comment type="subcellular location">
    <subcellularLocation>
        <location evidence="1">Nucleus</location>
    </subcellularLocation>
</comment>
<evidence type="ECO:0000259" key="6">
    <source>
        <dbReference type="Pfam" id="PF04042"/>
    </source>
</evidence>
<dbReference type="Pfam" id="PF04042">
    <property type="entry name" value="DNA_pol_E_B"/>
    <property type="match status" value="1"/>
</dbReference>
<dbReference type="GO" id="GO:0005658">
    <property type="term" value="C:alpha DNA polymerase:primase complex"/>
    <property type="evidence" value="ECO:0007669"/>
    <property type="project" value="TreeGrafter"/>
</dbReference>
<organism evidence="7 8">
    <name type="scientific">Paramecium primaurelia</name>
    <dbReference type="NCBI Taxonomy" id="5886"/>
    <lineage>
        <taxon>Eukaryota</taxon>
        <taxon>Sar</taxon>
        <taxon>Alveolata</taxon>
        <taxon>Ciliophora</taxon>
        <taxon>Intramacronucleata</taxon>
        <taxon>Oligohymenophorea</taxon>
        <taxon>Peniculida</taxon>
        <taxon>Parameciidae</taxon>
        <taxon>Paramecium</taxon>
    </lineage>
</organism>
<evidence type="ECO:0000256" key="3">
    <source>
        <dbReference type="ARBA" id="ARBA00018596"/>
    </source>
</evidence>
<dbReference type="OMA" id="IANIDAH"/>
<feature type="domain" description="DNA polymerase alpha/delta/epsilon subunit B" evidence="6">
    <location>
        <begin position="231"/>
        <end position="433"/>
    </location>
</feature>
<evidence type="ECO:0000256" key="4">
    <source>
        <dbReference type="ARBA" id="ARBA00022705"/>
    </source>
</evidence>
<dbReference type="InterPro" id="IPR007185">
    <property type="entry name" value="DNA_pol_a/d/e_bsu"/>
</dbReference>
<dbReference type="InterPro" id="IPR016722">
    <property type="entry name" value="DNA_pol_alpha_bsu"/>
</dbReference>
<accession>A0A8S1K7M7</accession>
<dbReference type="EMBL" id="CAJJDM010000012">
    <property type="protein sequence ID" value="CAD8050771.1"/>
    <property type="molecule type" value="Genomic_DNA"/>
</dbReference>
<evidence type="ECO:0000313" key="8">
    <source>
        <dbReference type="Proteomes" id="UP000688137"/>
    </source>
</evidence>
<name>A0A8S1K7M7_PARPR</name>
<gene>
    <name evidence="7" type="ORF">PPRIM_AZ9-3.1.T0170224</name>
</gene>
<comment type="caution">
    <text evidence="7">The sequence shown here is derived from an EMBL/GenBank/DDBJ whole genome shotgun (WGS) entry which is preliminary data.</text>
</comment>
<proteinExistence type="inferred from homology"/>
<evidence type="ECO:0000256" key="5">
    <source>
        <dbReference type="ARBA" id="ARBA00023242"/>
    </source>
</evidence>
<keyword evidence="8" id="KW-1185">Reference proteome</keyword>
<evidence type="ECO:0000256" key="2">
    <source>
        <dbReference type="ARBA" id="ARBA00007299"/>
    </source>
</evidence>
<keyword evidence="4" id="KW-0235">DNA replication</keyword>
<dbReference type="PANTHER" id="PTHR23061:SF12">
    <property type="entry name" value="DNA POLYMERASE ALPHA SUBUNIT B"/>
    <property type="match status" value="1"/>
</dbReference>